<organism evidence="5 6">
    <name type="scientific">Mycoplasmopsis felis</name>
    <dbReference type="NCBI Taxonomy" id="33923"/>
    <lineage>
        <taxon>Bacteria</taxon>
        <taxon>Bacillati</taxon>
        <taxon>Mycoplasmatota</taxon>
        <taxon>Mycoplasmoidales</taxon>
        <taxon>Metamycoplasmataceae</taxon>
        <taxon>Mycoplasmopsis</taxon>
    </lineage>
</organism>
<dbReference type="KEGG" id="mfel:JPM2_6400"/>
<evidence type="ECO:0000313" key="6">
    <source>
        <dbReference type="Proteomes" id="UP000464317"/>
    </source>
</evidence>
<dbReference type="PROSITE" id="PS50886">
    <property type="entry name" value="TRBD"/>
    <property type="match status" value="1"/>
</dbReference>
<dbReference type="Pfam" id="PF01588">
    <property type="entry name" value="tRNA_bind"/>
    <property type="match status" value="1"/>
</dbReference>
<keyword evidence="6" id="KW-1185">Reference proteome</keyword>
<accession>A0A809S1D7</accession>
<name>A0A809S1D7_9BACT</name>
<keyword evidence="1 3" id="KW-0820">tRNA-binding</keyword>
<dbReference type="RefSeq" id="WP_161553346.1">
    <property type="nucleotide sequence ID" value="NZ_AP022325.1"/>
</dbReference>
<evidence type="ECO:0000256" key="3">
    <source>
        <dbReference type="PROSITE-ProRule" id="PRU00209"/>
    </source>
</evidence>
<dbReference type="InterPro" id="IPR012340">
    <property type="entry name" value="NA-bd_OB-fold"/>
</dbReference>
<proteinExistence type="predicted"/>
<dbReference type="NCBIfam" id="NF045867">
    <property type="entry name" value="PheT_Nterm_rel"/>
    <property type="match status" value="1"/>
</dbReference>
<dbReference type="InterPro" id="IPR037154">
    <property type="entry name" value="YtpR-like_sf"/>
</dbReference>
<dbReference type="AlphaFoldDB" id="A0A809S1D7"/>
<dbReference type="Proteomes" id="UP000464317">
    <property type="component" value="Chromosome"/>
</dbReference>
<dbReference type="Gene3D" id="2.40.50.140">
    <property type="entry name" value="Nucleic acid-binding proteins"/>
    <property type="match status" value="1"/>
</dbReference>
<dbReference type="Gene3D" id="3.30.1940.10">
    <property type="entry name" value="YtpR-like"/>
    <property type="match status" value="1"/>
</dbReference>
<dbReference type="GO" id="GO:0000049">
    <property type="term" value="F:tRNA binding"/>
    <property type="evidence" value="ECO:0007669"/>
    <property type="project" value="UniProtKB-UniRule"/>
</dbReference>
<dbReference type="EMBL" id="AP022325">
    <property type="protein sequence ID" value="BBU47947.1"/>
    <property type="molecule type" value="Genomic_DNA"/>
</dbReference>
<evidence type="ECO:0000256" key="2">
    <source>
        <dbReference type="ARBA" id="ARBA00022884"/>
    </source>
</evidence>
<keyword evidence="2 3" id="KW-0694">RNA-binding</keyword>
<evidence type="ECO:0000313" key="5">
    <source>
        <dbReference type="EMBL" id="BBU47947.1"/>
    </source>
</evidence>
<sequence length="192" mass="21798">MIICNNLNKNFPNNSIIYVDCQVQITKRIELTNLVIFADDNNKINSINLLDNSILNIDNDKKYFALDDNQISILIENLKQEHLIIEDNPKLIYGTIIKRTKHDKSDNLFVLSVDINKDEPIQIVTNTLDSQENKTLVLALPGTTVFNGSEILKNKVMDVNSYGMLTSYKTLGIDKEGLIFGDNSNKGKDFKF</sequence>
<reference evidence="5 6" key="1">
    <citation type="submission" date="2020-01" db="EMBL/GenBank/DDBJ databases">
        <title>Complete genome sequence of Mycoplasma felis strain Myco-2.</title>
        <authorList>
            <person name="Kinoshita Y."/>
            <person name="Niwa H."/>
            <person name="Uchida-Fujii E."/>
            <person name="Nukada T."/>
        </authorList>
    </citation>
    <scope>NUCLEOTIDE SEQUENCE [LARGE SCALE GENOMIC DNA]</scope>
    <source>
        <strain evidence="5 6">Myco-2</strain>
    </source>
</reference>
<dbReference type="InterPro" id="IPR002547">
    <property type="entry name" value="tRNA-bd_dom"/>
</dbReference>
<feature type="domain" description="TRNA-binding" evidence="4">
    <location>
        <begin position="85"/>
        <end position="191"/>
    </location>
</feature>
<protein>
    <recommendedName>
        <fullName evidence="4">tRNA-binding domain-containing protein</fullName>
    </recommendedName>
</protein>
<evidence type="ECO:0000256" key="1">
    <source>
        <dbReference type="ARBA" id="ARBA00022555"/>
    </source>
</evidence>
<evidence type="ECO:0000259" key="4">
    <source>
        <dbReference type="PROSITE" id="PS50886"/>
    </source>
</evidence>
<dbReference type="SUPFAM" id="SSF50249">
    <property type="entry name" value="Nucleic acid-binding proteins"/>
    <property type="match status" value="1"/>
</dbReference>
<gene>
    <name evidence="5" type="ORF">JPM2_6400</name>
</gene>